<dbReference type="CDD" id="cd15482">
    <property type="entry name" value="Sialidase_non-viral"/>
    <property type="match status" value="1"/>
</dbReference>
<organism evidence="2 3">
    <name type="scientific">Agromyces hippuratus</name>
    <dbReference type="NCBI Taxonomy" id="286438"/>
    <lineage>
        <taxon>Bacteria</taxon>
        <taxon>Bacillati</taxon>
        <taxon>Actinomycetota</taxon>
        <taxon>Actinomycetes</taxon>
        <taxon>Micrococcales</taxon>
        <taxon>Microbacteriaceae</taxon>
        <taxon>Agromyces</taxon>
    </lineage>
</organism>
<dbReference type="InterPro" id="IPR015943">
    <property type="entry name" value="WD40/YVTN_repeat-like_dom_sf"/>
</dbReference>
<evidence type="ECO:0000313" key="2">
    <source>
        <dbReference type="EMBL" id="NYG20053.1"/>
    </source>
</evidence>
<dbReference type="Gene3D" id="2.130.10.10">
    <property type="entry name" value="YVTN repeat-like/Quinoprotein amine dehydrogenase"/>
    <property type="match status" value="1"/>
</dbReference>
<proteinExistence type="predicted"/>
<feature type="chain" id="PRO_5032387668" description="Exo-alpha-sialidase" evidence="1">
    <location>
        <begin position="32"/>
        <end position="312"/>
    </location>
</feature>
<dbReference type="AlphaFoldDB" id="A0A852WVR2"/>
<gene>
    <name evidence="2" type="ORF">BJY17_000800</name>
</gene>
<dbReference type="SUPFAM" id="SSF110296">
    <property type="entry name" value="Oligoxyloglucan reducing end-specific cellobiohydrolase"/>
    <property type="match status" value="1"/>
</dbReference>
<dbReference type="InterPro" id="IPR054817">
    <property type="entry name" value="Glycosyl_F510_1955-like"/>
</dbReference>
<dbReference type="Proteomes" id="UP000549066">
    <property type="component" value="Unassembled WGS sequence"/>
</dbReference>
<sequence>MIDQLRIRRAAVYLALAGGLAMVLAACTADANPIESPAATVGHVHGLGADPSTGQTYAATHTGVWLLPTTDLPSTYPAVDSVDVQAPVQIAERWQDTMGFTVARPGLLLGSGHPDLVEQPDLDPPNLGLISSTDGAMTWESVSLRGEVDFHDLDAVELPDGQLRIYGYDATAATVKASSDSGATWSEGAALELRDLATDPAAPDRVYATTARGLMVSNDRGESFLPVPNAPALYLLTLTHDTGQFIGVDAEGTVWTSDDGATWSERGQTAGVPEALAYVGGDAPWILIADERGVVATDDYGATATILLTMQG</sequence>
<reference evidence="2 3" key="1">
    <citation type="submission" date="2020-07" db="EMBL/GenBank/DDBJ databases">
        <title>Sequencing the genomes of 1000 actinobacteria strains.</title>
        <authorList>
            <person name="Klenk H.-P."/>
        </authorList>
    </citation>
    <scope>NUCLEOTIDE SEQUENCE [LARGE SCALE GENOMIC DNA]</scope>
    <source>
        <strain evidence="2 3">DSM 8598</strain>
    </source>
</reference>
<dbReference type="NCBIfam" id="NF045728">
    <property type="entry name" value="glycosyl_F510_1955"/>
    <property type="match status" value="1"/>
</dbReference>
<protein>
    <recommendedName>
        <fullName evidence="4">Exo-alpha-sialidase</fullName>
    </recommendedName>
</protein>
<evidence type="ECO:0008006" key="4">
    <source>
        <dbReference type="Google" id="ProtNLM"/>
    </source>
</evidence>
<feature type="signal peptide" evidence="1">
    <location>
        <begin position="1"/>
        <end position="31"/>
    </location>
</feature>
<evidence type="ECO:0000313" key="3">
    <source>
        <dbReference type="Proteomes" id="UP000549066"/>
    </source>
</evidence>
<dbReference type="PROSITE" id="PS51257">
    <property type="entry name" value="PROKAR_LIPOPROTEIN"/>
    <property type="match status" value="1"/>
</dbReference>
<evidence type="ECO:0000256" key="1">
    <source>
        <dbReference type="SAM" id="SignalP"/>
    </source>
</evidence>
<dbReference type="RefSeq" id="WP_179550233.1">
    <property type="nucleotide sequence ID" value="NZ_JACCFI010000001.1"/>
</dbReference>
<comment type="caution">
    <text evidence="2">The sequence shown here is derived from an EMBL/GenBank/DDBJ whole genome shotgun (WGS) entry which is preliminary data.</text>
</comment>
<accession>A0A852WVR2</accession>
<keyword evidence="3" id="KW-1185">Reference proteome</keyword>
<keyword evidence="1" id="KW-0732">Signal</keyword>
<name>A0A852WVR2_9MICO</name>
<dbReference type="EMBL" id="JACCFI010000001">
    <property type="protein sequence ID" value="NYG20053.1"/>
    <property type="molecule type" value="Genomic_DNA"/>
</dbReference>